<organism evidence="1 2">
    <name type="scientific">Dyella flava</name>
    <dbReference type="NCBI Taxonomy" id="1920170"/>
    <lineage>
        <taxon>Bacteria</taxon>
        <taxon>Pseudomonadati</taxon>
        <taxon>Pseudomonadota</taxon>
        <taxon>Gammaproteobacteria</taxon>
        <taxon>Lysobacterales</taxon>
        <taxon>Rhodanobacteraceae</taxon>
        <taxon>Dyella</taxon>
    </lineage>
</organism>
<accession>A0ABS2K2F2</accession>
<evidence type="ECO:0000313" key="1">
    <source>
        <dbReference type="EMBL" id="MBM7124948.1"/>
    </source>
</evidence>
<protein>
    <submittedName>
        <fullName evidence="1">Uncharacterized protein</fullName>
    </submittedName>
</protein>
<dbReference type="RefSeq" id="WP_204680475.1">
    <property type="nucleotide sequence ID" value="NZ_BSNR01000005.1"/>
</dbReference>
<gene>
    <name evidence="1" type="ORF">ISP19_06100</name>
</gene>
<dbReference type="EMBL" id="JADIKE010000030">
    <property type="protein sequence ID" value="MBM7124948.1"/>
    <property type="molecule type" value="Genomic_DNA"/>
</dbReference>
<comment type="caution">
    <text evidence="1">The sequence shown here is derived from an EMBL/GenBank/DDBJ whole genome shotgun (WGS) entry which is preliminary data.</text>
</comment>
<sequence length="71" mass="8063">MEEAAGVEYEDQEDPAFKRICARYGLAMYFVQVLEHGIANALVWIDLLKKPMGAGRPKNTMHITGADLRRR</sequence>
<reference evidence="1" key="1">
    <citation type="submission" date="2020-10" db="EMBL/GenBank/DDBJ databases">
        <title>Phylogeny of dyella-like bacteria.</title>
        <authorList>
            <person name="Fu J."/>
        </authorList>
    </citation>
    <scope>NUCLEOTIDE SEQUENCE</scope>
    <source>
        <strain evidence="1">DHOC52</strain>
    </source>
</reference>
<dbReference type="Proteomes" id="UP001430149">
    <property type="component" value="Unassembled WGS sequence"/>
</dbReference>
<keyword evidence="2" id="KW-1185">Reference proteome</keyword>
<name>A0ABS2K2F2_9GAMM</name>
<proteinExistence type="predicted"/>
<evidence type="ECO:0000313" key="2">
    <source>
        <dbReference type="Proteomes" id="UP001430149"/>
    </source>
</evidence>